<dbReference type="EMBL" id="BARW01008487">
    <property type="protein sequence ID" value="GAI84860.1"/>
    <property type="molecule type" value="Genomic_DNA"/>
</dbReference>
<feature type="non-terminal residue" evidence="2">
    <location>
        <position position="1"/>
    </location>
</feature>
<dbReference type="InterPro" id="IPR056798">
    <property type="entry name" value="ADH_Fe_C"/>
</dbReference>
<accession>X1TBB0</accession>
<evidence type="ECO:0000259" key="1">
    <source>
        <dbReference type="Pfam" id="PF25137"/>
    </source>
</evidence>
<dbReference type="AlphaFoldDB" id="X1TBB0"/>
<comment type="caution">
    <text evidence="2">The sequence shown here is derived from an EMBL/GenBank/DDBJ whole genome shotgun (WGS) entry which is preliminary data.</text>
</comment>
<reference evidence="2" key="1">
    <citation type="journal article" date="2014" name="Front. Microbiol.">
        <title>High frequency of phylogenetically diverse reductive dehalogenase-homologous genes in deep subseafloor sedimentary metagenomes.</title>
        <authorList>
            <person name="Kawai M."/>
            <person name="Futagami T."/>
            <person name="Toyoda A."/>
            <person name="Takaki Y."/>
            <person name="Nishi S."/>
            <person name="Hori S."/>
            <person name="Arai W."/>
            <person name="Tsubouchi T."/>
            <person name="Morono Y."/>
            <person name="Uchiyama I."/>
            <person name="Ito T."/>
            <person name="Fujiyama A."/>
            <person name="Inagaki F."/>
            <person name="Takami H."/>
        </authorList>
    </citation>
    <scope>NUCLEOTIDE SEQUENCE</scope>
    <source>
        <strain evidence="2">Expedition CK06-06</strain>
    </source>
</reference>
<proteinExistence type="predicted"/>
<feature type="domain" description="Fe-containing alcohol dehydrogenase-like C-terminal" evidence="1">
    <location>
        <begin position="1"/>
        <end position="86"/>
    </location>
</feature>
<evidence type="ECO:0000313" key="2">
    <source>
        <dbReference type="EMBL" id="GAI84860.1"/>
    </source>
</evidence>
<protein>
    <recommendedName>
        <fullName evidence="1">Fe-containing alcohol dehydrogenase-like C-terminal domain-containing protein</fullName>
    </recommendedName>
</protein>
<dbReference type="Pfam" id="PF25137">
    <property type="entry name" value="ADH_Fe_C"/>
    <property type="match status" value="1"/>
</dbReference>
<gene>
    <name evidence="2" type="ORF">S12H4_17375</name>
</gene>
<name>X1TBB0_9ZZZZ</name>
<organism evidence="2">
    <name type="scientific">marine sediment metagenome</name>
    <dbReference type="NCBI Taxonomy" id="412755"/>
    <lineage>
        <taxon>unclassified sequences</taxon>
        <taxon>metagenomes</taxon>
        <taxon>ecological metagenomes</taxon>
    </lineage>
</organism>
<sequence length="88" mass="9731">EKFADIAKLMGKNTNGLSTIDAARLSIDATRELLSDLNITENIKSMGVTEDSLSILAEKAMIDEDTACNPRTITVEDYKQLYSKLYSI</sequence>
<dbReference type="SUPFAM" id="SSF56796">
    <property type="entry name" value="Dehydroquinate synthase-like"/>
    <property type="match status" value="1"/>
</dbReference>
<dbReference type="Gene3D" id="1.20.1090.10">
    <property type="entry name" value="Dehydroquinate synthase-like - alpha domain"/>
    <property type="match status" value="1"/>
</dbReference>